<evidence type="ECO:0000256" key="1">
    <source>
        <dbReference type="ARBA" id="ARBA00023002"/>
    </source>
</evidence>
<feature type="domain" description="Enoyl reductase (ER)" evidence="2">
    <location>
        <begin position="18"/>
        <end position="334"/>
    </location>
</feature>
<comment type="caution">
    <text evidence="3">The sequence shown here is derived from an EMBL/GenBank/DDBJ whole genome shotgun (WGS) entry which is preliminary data.</text>
</comment>
<evidence type="ECO:0000259" key="2">
    <source>
        <dbReference type="SMART" id="SM00829"/>
    </source>
</evidence>
<evidence type="ECO:0000313" key="4">
    <source>
        <dbReference type="Proteomes" id="UP001165136"/>
    </source>
</evidence>
<dbReference type="CDD" id="cd05288">
    <property type="entry name" value="PGDH"/>
    <property type="match status" value="1"/>
</dbReference>
<keyword evidence="4" id="KW-1185">Reference proteome</keyword>
<organism evidence="3 4">
    <name type="scientific">Amycolatopsis taiwanensis</name>
    <dbReference type="NCBI Taxonomy" id="342230"/>
    <lineage>
        <taxon>Bacteria</taxon>
        <taxon>Bacillati</taxon>
        <taxon>Actinomycetota</taxon>
        <taxon>Actinomycetes</taxon>
        <taxon>Pseudonocardiales</taxon>
        <taxon>Pseudonocardiaceae</taxon>
        <taxon>Amycolatopsis</taxon>
    </lineage>
</organism>
<dbReference type="Gene3D" id="3.40.50.720">
    <property type="entry name" value="NAD(P)-binding Rossmann-like Domain"/>
    <property type="match status" value="1"/>
</dbReference>
<dbReference type="InterPro" id="IPR011032">
    <property type="entry name" value="GroES-like_sf"/>
</dbReference>
<dbReference type="SUPFAM" id="SSF51735">
    <property type="entry name" value="NAD(P)-binding Rossmann-fold domains"/>
    <property type="match status" value="1"/>
</dbReference>
<protein>
    <submittedName>
        <fullName evidence="3">NADP-dependent oxidoreductase</fullName>
    </submittedName>
</protein>
<keyword evidence="1" id="KW-0560">Oxidoreductase</keyword>
<dbReference type="SMART" id="SM00829">
    <property type="entry name" value="PKS_ER"/>
    <property type="match status" value="1"/>
</dbReference>
<proteinExistence type="predicted"/>
<dbReference type="PANTHER" id="PTHR43205">
    <property type="entry name" value="PROSTAGLANDIN REDUCTASE"/>
    <property type="match status" value="1"/>
</dbReference>
<dbReference type="Proteomes" id="UP001165136">
    <property type="component" value="Unassembled WGS sequence"/>
</dbReference>
<dbReference type="Pfam" id="PF16884">
    <property type="entry name" value="ADH_N_2"/>
    <property type="match status" value="1"/>
</dbReference>
<dbReference type="InterPro" id="IPR036291">
    <property type="entry name" value="NAD(P)-bd_dom_sf"/>
</dbReference>
<dbReference type="InterPro" id="IPR013149">
    <property type="entry name" value="ADH-like_C"/>
</dbReference>
<dbReference type="PANTHER" id="PTHR43205:SF7">
    <property type="entry name" value="PROSTAGLANDIN REDUCTASE 1"/>
    <property type="match status" value="1"/>
</dbReference>
<dbReference type="InterPro" id="IPR020843">
    <property type="entry name" value="ER"/>
</dbReference>
<dbReference type="GO" id="GO:0016628">
    <property type="term" value="F:oxidoreductase activity, acting on the CH-CH group of donors, NAD or NADP as acceptor"/>
    <property type="evidence" value="ECO:0007669"/>
    <property type="project" value="InterPro"/>
</dbReference>
<dbReference type="FunFam" id="3.40.50.720:FF:000121">
    <property type="entry name" value="Prostaglandin reductase 2"/>
    <property type="match status" value="1"/>
</dbReference>
<dbReference type="InterPro" id="IPR041694">
    <property type="entry name" value="ADH_N_2"/>
</dbReference>
<gene>
    <name evidence="3" type="ORF">Atai01_04020</name>
</gene>
<dbReference type="AlphaFoldDB" id="A0A9W6QU53"/>
<dbReference type="EMBL" id="BSTI01000001">
    <property type="protein sequence ID" value="GLY63783.1"/>
    <property type="molecule type" value="Genomic_DNA"/>
</dbReference>
<evidence type="ECO:0000313" key="3">
    <source>
        <dbReference type="EMBL" id="GLY63783.1"/>
    </source>
</evidence>
<accession>A0A9W6QU53</accession>
<reference evidence="3" key="1">
    <citation type="submission" date="2023-03" db="EMBL/GenBank/DDBJ databases">
        <title>Amycolatopsis taiwanensis NBRC 103393.</title>
        <authorList>
            <person name="Ichikawa N."/>
            <person name="Sato H."/>
            <person name="Tonouchi N."/>
        </authorList>
    </citation>
    <scope>NUCLEOTIDE SEQUENCE</scope>
    <source>
        <strain evidence="3">NBRC 103393</strain>
    </source>
</reference>
<dbReference type="SUPFAM" id="SSF50129">
    <property type="entry name" value="GroES-like"/>
    <property type="match status" value="1"/>
</dbReference>
<sequence>MTTPITATEIHLASRPHGVPTLANFSTVDTELPDPGPGEMLVRNLVMSVDPYMRGRMSDRKSYTAPYEVGKVMDGGAIGEVLVANTERFKPGDVVLHSRGWRSHAVLPAAQAAKLDPDAAPLTTYLGVLGMPGLTAYAGLLRIAEFRPGDVVFVSGAAGAVGSVVGQLARLKGAKRVIGSAGSAAKVRHLLDNLGFDAAFNYKDGPVAEQLAAAAPDGIDVYFDNVGGEHLEAAIGAANLHGRIAICGLISQYSATEPPPGPRNMFQVLAQRLTIRGFLVGDHSDLREQFVAEVAPLVKSGKLRYEETIVEGLANAPQAFLDLLAGRNTGKMLVRL</sequence>
<dbReference type="Pfam" id="PF00107">
    <property type="entry name" value="ADH_zinc_N"/>
    <property type="match status" value="1"/>
</dbReference>
<dbReference type="Gene3D" id="3.90.180.10">
    <property type="entry name" value="Medium-chain alcohol dehydrogenases, catalytic domain"/>
    <property type="match status" value="1"/>
</dbReference>
<dbReference type="RefSeq" id="WP_285485649.1">
    <property type="nucleotide sequence ID" value="NZ_BSTI01000001.1"/>
</dbReference>
<name>A0A9W6QU53_9PSEU</name>
<dbReference type="InterPro" id="IPR045010">
    <property type="entry name" value="MDR_fam"/>
</dbReference>